<dbReference type="RefSeq" id="WP_344323019.1">
    <property type="nucleotide sequence ID" value="NZ_BAAAKJ010000007.1"/>
</dbReference>
<dbReference type="Gene3D" id="2.60.120.580">
    <property type="entry name" value="Acetamidase/Formamidase-like domains"/>
    <property type="match status" value="2"/>
</dbReference>
<evidence type="ECO:0000313" key="2">
    <source>
        <dbReference type="Proteomes" id="UP001499863"/>
    </source>
</evidence>
<dbReference type="Gene3D" id="3.10.28.20">
    <property type="entry name" value="Acetamidase/Formamidase-like domains"/>
    <property type="match status" value="1"/>
</dbReference>
<protein>
    <submittedName>
        <fullName evidence="1">Acetamidase/formamidase family protein</fullName>
    </submittedName>
</protein>
<evidence type="ECO:0000313" key="1">
    <source>
        <dbReference type="EMBL" id="GAA1382369.1"/>
    </source>
</evidence>
<reference evidence="1 2" key="1">
    <citation type="journal article" date="2019" name="Int. J. Syst. Evol. Microbiol.">
        <title>The Global Catalogue of Microorganisms (GCM) 10K type strain sequencing project: providing services to taxonomists for standard genome sequencing and annotation.</title>
        <authorList>
            <consortium name="The Broad Institute Genomics Platform"/>
            <consortium name="The Broad Institute Genome Sequencing Center for Infectious Disease"/>
            <person name="Wu L."/>
            <person name="Ma J."/>
        </authorList>
    </citation>
    <scope>NUCLEOTIDE SEQUENCE [LARGE SCALE GENOMIC DNA]</scope>
    <source>
        <strain evidence="1 2">JCM 12393</strain>
    </source>
</reference>
<comment type="caution">
    <text evidence="1">The sequence shown here is derived from an EMBL/GenBank/DDBJ whole genome shotgun (WGS) entry which is preliminary data.</text>
</comment>
<organism evidence="1 2">
    <name type="scientific">Kitasatospora putterlickiae</name>
    <dbReference type="NCBI Taxonomy" id="221725"/>
    <lineage>
        <taxon>Bacteria</taxon>
        <taxon>Bacillati</taxon>
        <taxon>Actinomycetota</taxon>
        <taxon>Actinomycetes</taxon>
        <taxon>Kitasatosporales</taxon>
        <taxon>Streptomycetaceae</taxon>
        <taxon>Kitasatospora</taxon>
    </lineage>
</organism>
<dbReference type="EMBL" id="BAAAKJ010000007">
    <property type="protein sequence ID" value="GAA1382369.1"/>
    <property type="molecule type" value="Genomic_DNA"/>
</dbReference>
<proteinExistence type="predicted"/>
<dbReference type="Proteomes" id="UP001499863">
    <property type="component" value="Unassembled WGS sequence"/>
</dbReference>
<keyword evidence="2" id="KW-1185">Reference proteome</keyword>
<dbReference type="PANTHER" id="PTHR31891:SF1">
    <property type="entry name" value="FORMAMIDASE C869.04-RELATED"/>
    <property type="match status" value="1"/>
</dbReference>
<dbReference type="Pfam" id="PF03069">
    <property type="entry name" value="FmdA_AmdA"/>
    <property type="match status" value="2"/>
</dbReference>
<dbReference type="InterPro" id="IPR004304">
    <property type="entry name" value="FmdA_AmdA"/>
</dbReference>
<dbReference type="PANTHER" id="PTHR31891">
    <property type="entry name" value="FORMAMIDASE C869.04-RELATED"/>
    <property type="match status" value="1"/>
</dbReference>
<sequence length="339" mass="36079">MNLPDVVTLNPTRDDYAYTFGGRAPLVTVQPGTVVELTTEDCFGGRVRDFADLPSAVCEFPYLNPVTGPIAVAGAEPGDTLAVHFVEITPARDWGVSSTFPHFGALTATHSTAMLHAPLEERVWVYELDVAAGVCRFRARNSDFTVDLPLDPMHGTVGVAPAGGETLMSITPGAHGGNLDTPEMRAGTTAYFGVNVPGGLLAIGDGHARQGEGEVCGTAVETAMRTTVVIDLIKGGGPAWPRLENDHYLISTGSARPLEDAFRISQHDLVHWSGDLLGLDTLDAYQLVSQAGLAPAANVCDTNYTMAAKLPKSLLGRTRAYDGLHDHLRETAAGYLRER</sequence>
<name>A0ABN1XI79_9ACTN</name>
<accession>A0ABN1XI79</accession>
<gene>
    <name evidence="1" type="ORF">GCM10009639_01430</name>
</gene>
<dbReference type="SUPFAM" id="SSF141130">
    <property type="entry name" value="Acetamidase/Formamidase-like"/>
    <property type="match status" value="1"/>
</dbReference>